<evidence type="ECO:0000256" key="1">
    <source>
        <dbReference type="SAM" id="MobiDB-lite"/>
    </source>
</evidence>
<protein>
    <submittedName>
        <fullName evidence="2">Uncharacterized protein</fullName>
    </submittedName>
</protein>
<feature type="region of interest" description="Disordered" evidence="1">
    <location>
        <begin position="1"/>
        <end position="53"/>
    </location>
</feature>
<feature type="compositionally biased region" description="Low complexity" evidence="1">
    <location>
        <begin position="44"/>
        <end position="53"/>
    </location>
</feature>
<dbReference type="EMBL" id="KL142412">
    <property type="protein sequence ID" value="KDR67888.1"/>
    <property type="molecule type" value="Genomic_DNA"/>
</dbReference>
<feature type="region of interest" description="Disordered" evidence="1">
    <location>
        <begin position="86"/>
        <end position="113"/>
    </location>
</feature>
<keyword evidence="3" id="KW-1185">Reference proteome</keyword>
<dbReference type="HOGENOM" id="CLU_2133698_0_0_1"/>
<evidence type="ECO:0000313" key="3">
    <source>
        <dbReference type="Proteomes" id="UP000027222"/>
    </source>
</evidence>
<organism evidence="2 3">
    <name type="scientific">Galerina marginata (strain CBS 339.88)</name>
    <dbReference type="NCBI Taxonomy" id="685588"/>
    <lineage>
        <taxon>Eukaryota</taxon>
        <taxon>Fungi</taxon>
        <taxon>Dikarya</taxon>
        <taxon>Basidiomycota</taxon>
        <taxon>Agaricomycotina</taxon>
        <taxon>Agaricomycetes</taxon>
        <taxon>Agaricomycetidae</taxon>
        <taxon>Agaricales</taxon>
        <taxon>Agaricineae</taxon>
        <taxon>Strophariaceae</taxon>
        <taxon>Galerina</taxon>
    </lineage>
</organism>
<dbReference type="AlphaFoldDB" id="A0A067SM91"/>
<feature type="compositionally biased region" description="Basic and acidic residues" evidence="1">
    <location>
        <begin position="1"/>
        <end position="33"/>
    </location>
</feature>
<name>A0A067SM91_GALM3</name>
<gene>
    <name evidence="2" type="ORF">GALMADRAFT_257801</name>
</gene>
<reference evidence="3" key="1">
    <citation type="journal article" date="2014" name="Proc. Natl. Acad. Sci. U.S.A.">
        <title>Extensive sampling of basidiomycete genomes demonstrates inadequacy of the white-rot/brown-rot paradigm for wood decay fungi.</title>
        <authorList>
            <person name="Riley R."/>
            <person name="Salamov A.A."/>
            <person name="Brown D.W."/>
            <person name="Nagy L.G."/>
            <person name="Floudas D."/>
            <person name="Held B.W."/>
            <person name="Levasseur A."/>
            <person name="Lombard V."/>
            <person name="Morin E."/>
            <person name="Otillar R."/>
            <person name="Lindquist E.A."/>
            <person name="Sun H."/>
            <person name="LaButti K.M."/>
            <person name="Schmutz J."/>
            <person name="Jabbour D."/>
            <person name="Luo H."/>
            <person name="Baker S.E."/>
            <person name="Pisabarro A.G."/>
            <person name="Walton J.D."/>
            <person name="Blanchette R.A."/>
            <person name="Henrissat B."/>
            <person name="Martin F."/>
            <person name="Cullen D."/>
            <person name="Hibbett D.S."/>
            <person name="Grigoriev I.V."/>
        </authorList>
    </citation>
    <scope>NUCLEOTIDE SEQUENCE [LARGE SCALE GENOMIC DNA]</scope>
    <source>
        <strain evidence="3">CBS 339.88</strain>
    </source>
</reference>
<sequence>MAASRQKFELNKNTTEAESRQLQRRLADIKNQEDDSNDIAAPPSSSVQSEVQSQTLNSLRRVCPVLGNCRRQPAWRGVITPPERCPINHSSTTSQQHTVQAATTSLVRRAQLS</sequence>
<accession>A0A067SM91</accession>
<proteinExistence type="predicted"/>
<feature type="compositionally biased region" description="Polar residues" evidence="1">
    <location>
        <begin position="88"/>
        <end position="113"/>
    </location>
</feature>
<dbReference type="Proteomes" id="UP000027222">
    <property type="component" value="Unassembled WGS sequence"/>
</dbReference>
<evidence type="ECO:0000313" key="2">
    <source>
        <dbReference type="EMBL" id="KDR67888.1"/>
    </source>
</evidence>